<evidence type="ECO:0000256" key="6">
    <source>
        <dbReference type="ARBA" id="ARBA00022777"/>
    </source>
</evidence>
<feature type="transmembrane region" description="Helical" evidence="11">
    <location>
        <begin position="235"/>
        <end position="258"/>
    </location>
</feature>
<dbReference type="InterPro" id="IPR008271">
    <property type="entry name" value="Ser/Thr_kinase_AS"/>
</dbReference>
<dbReference type="PROSITE" id="PS50011">
    <property type="entry name" value="PROTEIN_KINASE_DOM"/>
    <property type="match status" value="1"/>
</dbReference>
<reference evidence="15" key="1">
    <citation type="submission" date="2020-08" db="EMBL/GenBank/DDBJ databases">
        <title>Plant Genome Project.</title>
        <authorList>
            <person name="Zhang R.-G."/>
        </authorList>
    </citation>
    <scope>NUCLEOTIDE SEQUENCE</scope>
    <source>
        <strain evidence="15">WSP0</strain>
        <tissue evidence="15">Leaf</tissue>
    </source>
</reference>
<dbReference type="GO" id="GO:0005524">
    <property type="term" value="F:ATP binding"/>
    <property type="evidence" value="ECO:0007669"/>
    <property type="project" value="UniProtKB-UniRule"/>
</dbReference>
<evidence type="ECO:0000256" key="9">
    <source>
        <dbReference type="ARBA" id="ARBA00023180"/>
    </source>
</evidence>
<dbReference type="InterPro" id="IPR052059">
    <property type="entry name" value="CR_Ser/Thr_kinase"/>
</dbReference>
<dbReference type="InterPro" id="IPR001245">
    <property type="entry name" value="Ser-Thr/Tyr_kinase_cat_dom"/>
</dbReference>
<dbReference type="CDD" id="cd14066">
    <property type="entry name" value="STKc_IRAK"/>
    <property type="match status" value="1"/>
</dbReference>
<dbReference type="GO" id="GO:0004674">
    <property type="term" value="F:protein serine/threonine kinase activity"/>
    <property type="evidence" value="ECO:0007669"/>
    <property type="project" value="UniProtKB-KW"/>
</dbReference>
<dbReference type="Pfam" id="PF07714">
    <property type="entry name" value="PK_Tyr_Ser-Thr"/>
    <property type="match status" value="1"/>
</dbReference>
<evidence type="ECO:0000256" key="8">
    <source>
        <dbReference type="ARBA" id="ARBA00023170"/>
    </source>
</evidence>
<dbReference type="Proteomes" id="UP000823749">
    <property type="component" value="Chromosome 10"/>
</dbReference>
<feature type="binding site" evidence="10">
    <location>
        <position position="323"/>
    </location>
    <ligand>
        <name>ATP</name>
        <dbReference type="ChEBI" id="CHEBI:30616"/>
    </ligand>
</feature>
<keyword evidence="11" id="KW-0812">Transmembrane</keyword>
<feature type="chain" id="PRO_5043966770" evidence="12">
    <location>
        <begin position="26"/>
        <end position="620"/>
    </location>
</feature>
<evidence type="ECO:0000256" key="2">
    <source>
        <dbReference type="ARBA" id="ARBA00022679"/>
    </source>
</evidence>
<dbReference type="InterPro" id="IPR017441">
    <property type="entry name" value="Protein_kinase_ATP_BS"/>
</dbReference>
<accession>A0AAV6IH92</accession>
<keyword evidence="5 10" id="KW-0547">Nucleotide-binding</keyword>
<keyword evidence="8" id="KW-0675">Receptor</keyword>
<keyword evidence="16" id="KW-1185">Reference proteome</keyword>
<evidence type="ECO:0000259" key="13">
    <source>
        <dbReference type="PROSITE" id="PS50011"/>
    </source>
</evidence>
<feature type="domain" description="Gnk2-homologous" evidence="14">
    <location>
        <begin position="28"/>
        <end position="129"/>
    </location>
</feature>
<dbReference type="SUPFAM" id="SSF56112">
    <property type="entry name" value="Protein kinase-like (PK-like)"/>
    <property type="match status" value="1"/>
</dbReference>
<keyword evidence="3 12" id="KW-0732">Signal</keyword>
<sequence>MAIVLFSLAVAVLVVPLLHLPMAGCETDAVLQKTCGHNRVRDGLRYMANYFNVTKTMHGEMRKKRFALRKGGEDPDQIYVLSQCMIDLSGDVCDACFSKGSSMLGDCLAFTSGHIFLGECFVRFDDYNFFRETTSTYIDEQQRAPRNRGYARGTKKTFKDDDSPIHGVASCLKTMDTRSCATCLANASAAVVQCLPSEEGMAYNAGCVVRYFHPPSAKKSKAFCQLHNYVMYAKYALGAAAFSFIVFLIGIVVGNLIYNKRKNHQLETQGLEINSLITISMRFKYSTLQKATDDFSVSHKIGQGGYGEVFKGALQDGREIAIKRLFMSGKSQTNTVCNEMDIICLAQHENLVRFLGSCFENDSLLVYEFVANGSLDRTLFDPEKKKGLDWKKRLGIIEGTAKGLEYLHKQCQARIIHRDIKASNVLLDWKYRPKISDFGLARFYSNDQIGSNIAIAGTLGYMAPEYLAQGRLTEKVDVYSYGVLVLEIISGVENNNYHSEDILSTLVTTTWKHFQAKTAGEIIDTSIAIEDVKGVERIIQIGLLCTQESPSLRPDMGEVVQWLERKYLELPNPSKPPFADECLTILPDSPLVAFSFRPHEHSISIDSCKYYDVDNNNNER</sequence>
<dbReference type="FunFam" id="1.10.510.10:FF:000336">
    <property type="entry name" value="Cysteine-rich receptor-like protein kinase 2"/>
    <property type="match status" value="1"/>
</dbReference>
<dbReference type="InterPro" id="IPR000719">
    <property type="entry name" value="Prot_kinase_dom"/>
</dbReference>
<dbReference type="InterPro" id="IPR011009">
    <property type="entry name" value="Kinase-like_dom_sf"/>
</dbReference>
<dbReference type="Gene3D" id="3.30.200.20">
    <property type="entry name" value="Phosphorylase Kinase, domain 1"/>
    <property type="match status" value="1"/>
</dbReference>
<protein>
    <submittedName>
        <fullName evidence="15">Uncharacterized protein</fullName>
    </submittedName>
</protein>
<evidence type="ECO:0000256" key="12">
    <source>
        <dbReference type="SAM" id="SignalP"/>
    </source>
</evidence>
<evidence type="ECO:0000256" key="11">
    <source>
        <dbReference type="SAM" id="Phobius"/>
    </source>
</evidence>
<evidence type="ECO:0000256" key="4">
    <source>
        <dbReference type="ARBA" id="ARBA00022737"/>
    </source>
</evidence>
<keyword evidence="1" id="KW-0723">Serine/threonine-protein kinase</keyword>
<keyword evidence="4" id="KW-0677">Repeat</keyword>
<keyword evidence="11" id="KW-0472">Membrane</keyword>
<dbReference type="CDD" id="cd23509">
    <property type="entry name" value="Gnk2-like"/>
    <property type="match status" value="2"/>
</dbReference>
<dbReference type="Pfam" id="PF01657">
    <property type="entry name" value="Stress-antifung"/>
    <property type="match status" value="2"/>
</dbReference>
<keyword evidence="7 10" id="KW-0067">ATP-binding</keyword>
<organism evidence="15 16">
    <name type="scientific">Rhododendron griersonianum</name>
    <dbReference type="NCBI Taxonomy" id="479676"/>
    <lineage>
        <taxon>Eukaryota</taxon>
        <taxon>Viridiplantae</taxon>
        <taxon>Streptophyta</taxon>
        <taxon>Embryophyta</taxon>
        <taxon>Tracheophyta</taxon>
        <taxon>Spermatophyta</taxon>
        <taxon>Magnoliopsida</taxon>
        <taxon>eudicotyledons</taxon>
        <taxon>Gunneridae</taxon>
        <taxon>Pentapetalae</taxon>
        <taxon>asterids</taxon>
        <taxon>Ericales</taxon>
        <taxon>Ericaceae</taxon>
        <taxon>Ericoideae</taxon>
        <taxon>Rhodoreae</taxon>
        <taxon>Rhododendron</taxon>
    </lineage>
</organism>
<dbReference type="Gene3D" id="3.30.430.20">
    <property type="entry name" value="Gnk2 domain, C-X8-C-X2-C motif"/>
    <property type="match status" value="2"/>
</dbReference>
<evidence type="ECO:0000256" key="5">
    <source>
        <dbReference type="ARBA" id="ARBA00022741"/>
    </source>
</evidence>
<keyword evidence="2" id="KW-0808">Transferase</keyword>
<dbReference type="EMBL" id="JACTNZ010000010">
    <property type="protein sequence ID" value="KAG5527225.1"/>
    <property type="molecule type" value="Genomic_DNA"/>
</dbReference>
<dbReference type="AlphaFoldDB" id="A0AAV6IH92"/>
<keyword evidence="6" id="KW-0418">Kinase</keyword>
<keyword evidence="11" id="KW-1133">Transmembrane helix</keyword>
<dbReference type="SMART" id="SM00220">
    <property type="entry name" value="S_TKc"/>
    <property type="match status" value="1"/>
</dbReference>
<dbReference type="PROSITE" id="PS00108">
    <property type="entry name" value="PROTEIN_KINASE_ST"/>
    <property type="match status" value="1"/>
</dbReference>
<evidence type="ECO:0000256" key="7">
    <source>
        <dbReference type="ARBA" id="ARBA00022840"/>
    </source>
</evidence>
<dbReference type="PROSITE" id="PS51473">
    <property type="entry name" value="GNK2"/>
    <property type="match status" value="1"/>
</dbReference>
<evidence type="ECO:0000313" key="15">
    <source>
        <dbReference type="EMBL" id="KAG5527225.1"/>
    </source>
</evidence>
<evidence type="ECO:0000256" key="1">
    <source>
        <dbReference type="ARBA" id="ARBA00022527"/>
    </source>
</evidence>
<proteinExistence type="predicted"/>
<dbReference type="InterPro" id="IPR002902">
    <property type="entry name" value="GNK2"/>
</dbReference>
<comment type="caution">
    <text evidence="15">The sequence shown here is derived from an EMBL/GenBank/DDBJ whole genome shotgun (WGS) entry which is preliminary data.</text>
</comment>
<keyword evidence="9" id="KW-0325">Glycoprotein</keyword>
<name>A0AAV6IH92_9ERIC</name>
<evidence type="ECO:0000256" key="10">
    <source>
        <dbReference type="PROSITE-ProRule" id="PRU10141"/>
    </source>
</evidence>
<dbReference type="PROSITE" id="PS00107">
    <property type="entry name" value="PROTEIN_KINASE_ATP"/>
    <property type="match status" value="1"/>
</dbReference>
<evidence type="ECO:0000313" key="16">
    <source>
        <dbReference type="Proteomes" id="UP000823749"/>
    </source>
</evidence>
<evidence type="ECO:0000256" key="3">
    <source>
        <dbReference type="ARBA" id="ARBA00022729"/>
    </source>
</evidence>
<gene>
    <name evidence="15" type="ORF">RHGRI_028207</name>
</gene>
<dbReference type="InterPro" id="IPR038408">
    <property type="entry name" value="GNK2_sf"/>
</dbReference>
<dbReference type="Gene3D" id="1.10.510.10">
    <property type="entry name" value="Transferase(Phosphotransferase) domain 1"/>
    <property type="match status" value="1"/>
</dbReference>
<dbReference type="PANTHER" id="PTHR47973">
    <property type="entry name" value="CYSTEINE-RICH RECEPTOR-LIKE PROTEIN KINASE 3"/>
    <property type="match status" value="1"/>
</dbReference>
<feature type="signal peptide" evidence="12">
    <location>
        <begin position="1"/>
        <end position="25"/>
    </location>
</feature>
<evidence type="ECO:0000259" key="14">
    <source>
        <dbReference type="PROSITE" id="PS51473"/>
    </source>
</evidence>
<feature type="domain" description="Protein kinase" evidence="13">
    <location>
        <begin position="295"/>
        <end position="568"/>
    </location>
</feature>